<keyword evidence="1" id="KW-0812">Transmembrane</keyword>
<sequence>MTASSALPRTYGIKPGRMKAMLAAAGVGLPLSLVPLLTEEDAPGWVKWLVTLLVLAFVGWIARAARKLSTSADLKGIRVRGFVRDRRIAWEDIQDIRAVPNPAAGMAQGAPGVISYAYGRDGGRIQLFYVDDNHVRVEREVAALRAAWEELRGADWTEDARAAEAIGRRDAREGGLMRALGWATASVLVLTVLFVVLLLTDNVLLGPEWILIGPALVFLAVWLGGRYRSR</sequence>
<proteinExistence type="predicted"/>
<comment type="caution">
    <text evidence="3">The sequence shown here is derived from an EMBL/GenBank/DDBJ whole genome shotgun (WGS) entry which is preliminary data.</text>
</comment>
<accession>A0ABW7BPA8</accession>
<dbReference type="EMBL" id="JBICZW010000003">
    <property type="protein sequence ID" value="MFG3188255.1"/>
    <property type="molecule type" value="Genomic_DNA"/>
</dbReference>
<name>A0ABW7BPA8_9ACTN</name>
<dbReference type="Proteomes" id="UP001604282">
    <property type="component" value="Unassembled WGS sequence"/>
</dbReference>
<evidence type="ECO:0000256" key="1">
    <source>
        <dbReference type="SAM" id="Phobius"/>
    </source>
</evidence>
<dbReference type="InterPro" id="IPR019692">
    <property type="entry name" value="CFP-6_PH"/>
</dbReference>
<gene>
    <name evidence="3" type="ORF">ACGFYS_04890</name>
</gene>
<dbReference type="RefSeq" id="WP_392015679.1">
    <property type="nucleotide sequence ID" value="NZ_JBIBSS010000028.1"/>
</dbReference>
<evidence type="ECO:0000313" key="4">
    <source>
        <dbReference type="Proteomes" id="UP001604282"/>
    </source>
</evidence>
<dbReference type="Pfam" id="PF10756">
    <property type="entry name" value="bPH_6"/>
    <property type="match status" value="1"/>
</dbReference>
<keyword evidence="1" id="KW-1133">Transmembrane helix</keyword>
<feature type="transmembrane region" description="Helical" evidence="1">
    <location>
        <begin position="206"/>
        <end position="225"/>
    </location>
</feature>
<reference evidence="3 4" key="1">
    <citation type="submission" date="2024-10" db="EMBL/GenBank/DDBJ databases">
        <title>The Natural Products Discovery Center: Release of the First 8490 Sequenced Strains for Exploring Actinobacteria Biosynthetic Diversity.</title>
        <authorList>
            <person name="Kalkreuter E."/>
            <person name="Kautsar S.A."/>
            <person name="Yang D."/>
            <person name="Bader C.D."/>
            <person name="Teijaro C.N."/>
            <person name="Fluegel L."/>
            <person name="Davis C.M."/>
            <person name="Simpson J.R."/>
            <person name="Lauterbach L."/>
            <person name="Steele A.D."/>
            <person name="Gui C."/>
            <person name="Meng S."/>
            <person name="Li G."/>
            <person name="Viehrig K."/>
            <person name="Ye F."/>
            <person name="Su P."/>
            <person name="Kiefer A.F."/>
            <person name="Nichols A."/>
            <person name="Cepeda A.J."/>
            <person name="Yan W."/>
            <person name="Fan B."/>
            <person name="Jiang Y."/>
            <person name="Adhikari A."/>
            <person name="Zheng C.-J."/>
            <person name="Schuster L."/>
            <person name="Cowan T.M."/>
            <person name="Smanski M.J."/>
            <person name="Chevrette M.G."/>
            <person name="De Carvalho L.P.S."/>
            <person name="Shen B."/>
        </authorList>
    </citation>
    <scope>NUCLEOTIDE SEQUENCE [LARGE SCALE GENOMIC DNA]</scope>
    <source>
        <strain evidence="3 4">NPDC048229</strain>
    </source>
</reference>
<keyword evidence="4" id="KW-1185">Reference proteome</keyword>
<feature type="transmembrane region" description="Helical" evidence="1">
    <location>
        <begin position="44"/>
        <end position="62"/>
    </location>
</feature>
<feature type="transmembrane region" description="Helical" evidence="1">
    <location>
        <begin position="20"/>
        <end position="38"/>
    </location>
</feature>
<evidence type="ECO:0000313" key="3">
    <source>
        <dbReference type="EMBL" id="MFG3188255.1"/>
    </source>
</evidence>
<feature type="transmembrane region" description="Helical" evidence="1">
    <location>
        <begin position="179"/>
        <end position="200"/>
    </location>
</feature>
<evidence type="ECO:0000259" key="2">
    <source>
        <dbReference type="Pfam" id="PF10756"/>
    </source>
</evidence>
<organism evidence="3 4">
    <name type="scientific">Streptomyces omiyaensis</name>
    <dbReference type="NCBI Taxonomy" id="68247"/>
    <lineage>
        <taxon>Bacteria</taxon>
        <taxon>Bacillati</taxon>
        <taxon>Actinomycetota</taxon>
        <taxon>Actinomycetes</taxon>
        <taxon>Kitasatosporales</taxon>
        <taxon>Streptomycetaceae</taxon>
        <taxon>Streptomyces</taxon>
    </lineage>
</organism>
<keyword evidence="1" id="KW-0472">Membrane</keyword>
<feature type="domain" description="Low molecular weight protein antigen 6 PH" evidence="2">
    <location>
        <begin position="69"/>
        <end position="98"/>
    </location>
</feature>
<protein>
    <submittedName>
        <fullName evidence="3">PH domain-containing protein</fullName>
    </submittedName>
</protein>